<dbReference type="InterPro" id="IPR050282">
    <property type="entry name" value="Cycloisomerase_2"/>
</dbReference>
<protein>
    <submittedName>
        <fullName evidence="3">Uncharacterized protein</fullName>
    </submittedName>
</protein>
<dbReference type="EMBL" id="VIFY01000009">
    <property type="protein sequence ID" value="TQB76447.1"/>
    <property type="molecule type" value="Genomic_DNA"/>
</dbReference>
<evidence type="ECO:0000256" key="2">
    <source>
        <dbReference type="SAM" id="MobiDB-lite"/>
    </source>
</evidence>
<evidence type="ECO:0000313" key="3">
    <source>
        <dbReference type="EMBL" id="TQB76447.1"/>
    </source>
</evidence>
<dbReference type="InterPro" id="IPR019405">
    <property type="entry name" value="Lactonase_7-beta_prop"/>
</dbReference>
<reference evidence="3 4" key="1">
    <citation type="submission" date="2019-06" db="EMBL/GenBank/DDBJ databases">
        <title>Wine fermentation using esterase from Monascus purpureus.</title>
        <authorList>
            <person name="Geng C."/>
            <person name="Zhang Y."/>
        </authorList>
    </citation>
    <scope>NUCLEOTIDE SEQUENCE [LARGE SCALE GENOMIC DNA]</scope>
    <source>
        <strain evidence="3">HQ1</strain>
    </source>
</reference>
<dbReference type="Proteomes" id="UP000319663">
    <property type="component" value="Unassembled WGS sequence"/>
</dbReference>
<dbReference type="InterPro" id="IPR015943">
    <property type="entry name" value="WD40/YVTN_repeat-like_dom_sf"/>
</dbReference>
<dbReference type="AlphaFoldDB" id="A0A507R1M1"/>
<feature type="region of interest" description="Disordered" evidence="2">
    <location>
        <begin position="38"/>
        <end position="60"/>
    </location>
</feature>
<dbReference type="PANTHER" id="PTHR30344">
    <property type="entry name" value="6-PHOSPHOGLUCONOLACTONASE-RELATED"/>
    <property type="match status" value="1"/>
</dbReference>
<dbReference type="STRING" id="5098.A0A507R1M1"/>
<evidence type="ECO:0000256" key="1">
    <source>
        <dbReference type="ARBA" id="ARBA00005564"/>
    </source>
</evidence>
<dbReference type="Pfam" id="PF10282">
    <property type="entry name" value="Lactonase"/>
    <property type="match status" value="2"/>
</dbReference>
<organism evidence="3 4">
    <name type="scientific">Monascus purpureus</name>
    <name type="common">Red mold</name>
    <name type="synonym">Monascus anka</name>
    <dbReference type="NCBI Taxonomy" id="5098"/>
    <lineage>
        <taxon>Eukaryota</taxon>
        <taxon>Fungi</taxon>
        <taxon>Dikarya</taxon>
        <taxon>Ascomycota</taxon>
        <taxon>Pezizomycotina</taxon>
        <taxon>Eurotiomycetes</taxon>
        <taxon>Eurotiomycetidae</taxon>
        <taxon>Eurotiales</taxon>
        <taxon>Aspergillaceae</taxon>
        <taxon>Monascus</taxon>
    </lineage>
</organism>
<keyword evidence="4" id="KW-1185">Reference proteome</keyword>
<comment type="caution">
    <text evidence="3">The sequence shown here is derived from an EMBL/GenBank/DDBJ whole genome shotgun (WGS) entry which is preliminary data.</text>
</comment>
<sequence>MPHPGPNPIRQERPHPHQILLDPTGMFLLVPDLGADQVSYSNDSRNSSKETSPTLHETRTIPLNVPNTNTSLAEIQVVNNFIYVSLRGDQSYAPNDSIAMLDPDLDRAKGDGMRVEGLFSAYGAGPRSFVVDQAGGLVVVGNQVSSSVVVLRRDPVTGRLGEMVAGLEIKGHENDNNASEVDGISCVVWDE</sequence>
<dbReference type="InterPro" id="IPR011048">
    <property type="entry name" value="Haem_d1_sf"/>
</dbReference>
<proteinExistence type="inferred from homology"/>
<dbReference type="Gene3D" id="2.130.10.10">
    <property type="entry name" value="YVTN repeat-like/Quinoprotein amine dehydrogenase"/>
    <property type="match status" value="2"/>
</dbReference>
<feature type="compositionally biased region" description="Polar residues" evidence="2">
    <location>
        <begin position="38"/>
        <end position="55"/>
    </location>
</feature>
<dbReference type="PANTHER" id="PTHR30344:SF1">
    <property type="entry name" value="6-PHOSPHOGLUCONOLACTONASE"/>
    <property type="match status" value="1"/>
</dbReference>
<name>A0A507R1M1_MONPU</name>
<dbReference type="GO" id="GO:0017057">
    <property type="term" value="F:6-phosphogluconolactonase activity"/>
    <property type="evidence" value="ECO:0007669"/>
    <property type="project" value="TreeGrafter"/>
</dbReference>
<gene>
    <name evidence="3" type="ORF">MPDQ_007855</name>
</gene>
<dbReference type="SUPFAM" id="SSF51004">
    <property type="entry name" value="C-terminal (heme d1) domain of cytochrome cd1-nitrite reductase"/>
    <property type="match status" value="1"/>
</dbReference>
<comment type="similarity">
    <text evidence="1">Belongs to the cycloisomerase 2 family.</text>
</comment>
<accession>A0A507R1M1</accession>
<evidence type="ECO:0000313" key="4">
    <source>
        <dbReference type="Proteomes" id="UP000319663"/>
    </source>
</evidence>